<reference evidence="2 3" key="1">
    <citation type="submission" date="2019-08" db="EMBL/GenBank/DDBJ databases">
        <title>The genome of the soybean aphid Biotype 1, its phylome, world population structure and adaptation to the North American continent.</title>
        <authorList>
            <person name="Giordano R."/>
            <person name="Donthu R.K."/>
            <person name="Hernandez A.G."/>
            <person name="Wright C.L."/>
            <person name="Zimin A.V."/>
        </authorList>
    </citation>
    <scope>NUCLEOTIDE SEQUENCE [LARGE SCALE GENOMIC DNA]</scope>
    <source>
        <tissue evidence="2">Whole aphids</tissue>
    </source>
</reference>
<organism evidence="2 3">
    <name type="scientific">Aphis glycines</name>
    <name type="common">Soybean aphid</name>
    <dbReference type="NCBI Taxonomy" id="307491"/>
    <lineage>
        <taxon>Eukaryota</taxon>
        <taxon>Metazoa</taxon>
        <taxon>Ecdysozoa</taxon>
        <taxon>Arthropoda</taxon>
        <taxon>Hexapoda</taxon>
        <taxon>Insecta</taxon>
        <taxon>Pterygota</taxon>
        <taxon>Neoptera</taxon>
        <taxon>Paraneoptera</taxon>
        <taxon>Hemiptera</taxon>
        <taxon>Sternorrhyncha</taxon>
        <taxon>Aphidomorpha</taxon>
        <taxon>Aphidoidea</taxon>
        <taxon>Aphididae</taxon>
        <taxon>Aphidini</taxon>
        <taxon>Aphis</taxon>
        <taxon>Aphis</taxon>
    </lineage>
</organism>
<comment type="caution">
    <text evidence="2">The sequence shown here is derived from an EMBL/GenBank/DDBJ whole genome shotgun (WGS) entry which is preliminary data.</text>
</comment>
<dbReference type="EMBL" id="VYZN01000041">
    <property type="protein sequence ID" value="KAE9531535.1"/>
    <property type="molecule type" value="Genomic_DNA"/>
</dbReference>
<proteinExistence type="predicted"/>
<evidence type="ECO:0000313" key="2">
    <source>
        <dbReference type="EMBL" id="KAE9531535.1"/>
    </source>
</evidence>
<evidence type="ECO:0000313" key="3">
    <source>
        <dbReference type="Proteomes" id="UP000475862"/>
    </source>
</evidence>
<keyword evidence="3" id="KW-1185">Reference proteome</keyword>
<dbReference type="AlphaFoldDB" id="A0A6G0TEK9"/>
<feature type="compositionally biased region" description="Polar residues" evidence="1">
    <location>
        <begin position="9"/>
        <end position="21"/>
    </location>
</feature>
<feature type="region of interest" description="Disordered" evidence="1">
    <location>
        <begin position="1"/>
        <end position="27"/>
    </location>
</feature>
<name>A0A6G0TEK9_APHGL</name>
<gene>
    <name evidence="2" type="ORF">AGLY_010741</name>
</gene>
<protein>
    <submittedName>
        <fullName evidence="2">Uncharacterized protein</fullName>
    </submittedName>
</protein>
<accession>A0A6G0TEK9</accession>
<dbReference type="Proteomes" id="UP000475862">
    <property type="component" value="Unassembled WGS sequence"/>
</dbReference>
<sequence length="215" mass="23076">MKSCKSVGDASNVSVVPTTGRSGDDGPEAVVTVEVDVVEAVIVEAVVDTMDAIPAKVVPFNRLWLTLVISKYSGSDMFRYRFRRYFGYADTAIAGSELTVDVSGPELYAPVASPSLLAFRRSAAESFFFCELPLTDTDVTTVDNILVVLLSDSGKHRTSLRVRDLLFRLVNLGYRHSTAGAAEFSTGRLVVAPVLWLRLCGGGSALVRGVASCTC</sequence>
<evidence type="ECO:0000256" key="1">
    <source>
        <dbReference type="SAM" id="MobiDB-lite"/>
    </source>
</evidence>